<dbReference type="InterPro" id="IPR005243">
    <property type="entry name" value="THIRX-like_proc"/>
</dbReference>
<evidence type="ECO:0000313" key="3">
    <source>
        <dbReference type="Proteomes" id="UP001254165"/>
    </source>
</evidence>
<evidence type="ECO:0000313" key="2">
    <source>
        <dbReference type="EMBL" id="MDT8898828.1"/>
    </source>
</evidence>
<dbReference type="InterPro" id="IPR012336">
    <property type="entry name" value="Thioredoxin-like_fold"/>
</dbReference>
<dbReference type="NCBIfam" id="TIGR00412">
    <property type="entry name" value="redox_disulf_2"/>
    <property type="match status" value="1"/>
</dbReference>
<dbReference type="RefSeq" id="WP_315625491.1">
    <property type="nucleotide sequence ID" value="NZ_JAUHMF010000002.1"/>
</dbReference>
<sequence>MLDIKVLGPGCTNCKRLEALTRAVVTELGLQANIEKVEDFDAILKYPILATPALVINGRVVCSGRVPSRAEIAKWLTVTVSV</sequence>
<dbReference type="EMBL" id="JAUHMF010000002">
    <property type="protein sequence ID" value="MDT8898828.1"/>
    <property type="molecule type" value="Genomic_DNA"/>
</dbReference>
<accession>A0ABU3NPR1</accession>
<dbReference type="InterPro" id="IPR036249">
    <property type="entry name" value="Thioredoxin-like_sf"/>
</dbReference>
<organism evidence="2 3">
    <name type="scientific">Thermanaerothrix solaris</name>
    <dbReference type="NCBI Taxonomy" id="3058434"/>
    <lineage>
        <taxon>Bacteria</taxon>
        <taxon>Bacillati</taxon>
        <taxon>Chloroflexota</taxon>
        <taxon>Anaerolineae</taxon>
        <taxon>Anaerolineales</taxon>
        <taxon>Anaerolineaceae</taxon>
        <taxon>Thermanaerothrix</taxon>
    </lineage>
</organism>
<comment type="caution">
    <text evidence="2">The sequence shown here is derived from an EMBL/GenBank/DDBJ whole genome shotgun (WGS) entry which is preliminary data.</text>
</comment>
<keyword evidence="3" id="KW-1185">Reference proteome</keyword>
<reference evidence="2 3" key="1">
    <citation type="submission" date="2023-07" db="EMBL/GenBank/DDBJ databases">
        <title>Novel species of Thermanaerothrix with wide hydrolytic capabilities.</title>
        <authorList>
            <person name="Zayulina K.S."/>
            <person name="Podosokorskaya O.A."/>
            <person name="Elcheninov A.G."/>
        </authorList>
    </citation>
    <scope>NUCLEOTIDE SEQUENCE [LARGE SCALE GENOMIC DNA]</scope>
    <source>
        <strain evidence="2 3">4228-RoL</strain>
    </source>
</reference>
<dbReference type="PIRSF" id="PIRSF037031">
    <property type="entry name" value="Redox_disulphide_2"/>
    <property type="match status" value="1"/>
</dbReference>
<dbReference type="Gene3D" id="3.40.30.10">
    <property type="entry name" value="Glutaredoxin"/>
    <property type="match status" value="1"/>
</dbReference>
<dbReference type="PANTHER" id="PTHR36450">
    <property type="entry name" value="THIOREDOXIN"/>
    <property type="match status" value="1"/>
</dbReference>
<proteinExistence type="predicted"/>
<dbReference type="PANTHER" id="PTHR36450:SF1">
    <property type="entry name" value="THIOREDOXIN"/>
    <property type="match status" value="1"/>
</dbReference>
<evidence type="ECO:0000259" key="1">
    <source>
        <dbReference type="Pfam" id="PF13192"/>
    </source>
</evidence>
<dbReference type="SUPFAM" id="SSF52833">
    <property type="entry name" value="Thioredoxin-like"/>
    <property type="match status" value="1"/>
</dbReference>
<feature type="domain" description="Thioredoxin-like fold" evidence="1">
    <location>
        <begin position="3"/>
        <end position="77"/>
    </location>
</feature>
<name>A0ABU3NPR1_9CHLR</name>
<dbReference type="Pfam" id="PF13192">
    <property type="entry name" value="Thioredoxin_3"/>
    <property type="match status" value="1"/>
</dbReference>
<gene>
    <name evidence="2" type="ORF">QYE77_11200</name>
</gene>
<protein>
    <submittedName>
        <fullName evidence="2">Thioredoxin family protein</fullName>
    </submittedName>
</protein>
<dbReference type="Proteomes" id="UP001254165">
    <property type="component" value="Unassembled WGS sequence"/>
</dbReference>